<dbReference type="Pfam" id="PF02627">
    <property type="entry name" value="CMD"/>
    <property type="match status" value="1"/>
</dbReference>
<dbReference type="Proteomes" id="UP001058860">
    <property type="component" value="Chromosome"/>
</dbReference>
<dbReference type="PANTHER" id="PTHR34846:SF5">
    <property type="entry name" value="CARBOXYMUCONOLACTONE DECARBOXYLASE-LIKE DOMAIN-CONTAINING PROTEIN"/>
    <property type="match status" value="1"/>
</dbReference>
<gene>
    <name evidence="2" type="ORF">LRS13_04820</name>
</gene>
<evidence type="ECO:0000313" key="3">
    <source>
        <dbReference type="Proteomes" id="UP001058860"/>
    </source>
</evidence>
<accession>A0ABY5PJW7</accession>
<proteinExistence type="predicted"/>
<evidence type="ECO:0000259" key="1">
    <source>
        <dbReference type="Pfam" id="PF02627"/>
    </source>
</evidence>
<evidence type="ECO:0000313" key="2">
    <source>
        <dbReference type="EMBL" id="UUY04857.1"/>
    </source>
</evidence>
<feature type="domain" description="Carboxymuconolactone decarboxylase-like" evidence="1">
    <location>
        <begin position="65"/>
        <end position="146"/>
    </location>
</feature>
<name>A0ABY5PJW7_9ACTN</name>
<dbReference type="SUPFAM" id="SSF69118">
    <property type="entry name" value="AhpD-like"/>
    <property type="match status" value="1"/>
</dbReference>
<dbReference type="InterPro" id="IPR003779">
    <property type="entry name" value="CMD-like"/>
</dbReference>
<organism evidence="2 3">
    <name type="scientific">Svornostia abyssi</name>
    <dbReference type="NCBI Taxonomy" id="2898438"/>
    <lineage>
        <taxon>Bacteria</taxon>
        <taxon>Bacillati</taxon>
        <taxon>Actinomycetota</taxon>
        <taxon>Thermoleophilia</taxon>
        <taxon>Solirubrobacterales</taxon>
        <taxon>Baekduiaceae</taxon>
        <taxon>Svornostia</taxon>
    </lineage>
</organism>
<dbReference type="Gene3D" id="1.20.1290.10">
    <property type="entry name" value="AhpD-like"/>
    <property type="match status" value="1"/>
</dbReference>
<dbReference type="EMBL" id="CP088295">
    <property type="protein sequence ID" value="UUY04857.1"/>
    <property type="molecule type" value="Genomic_DNA"/>
</dbReference>
<sequence>MTIMAITVDELRALVPPRGPHQARVSPGRRSDVGVLNWVIAAIAGRIAGTGPINIFTTLGRHRWLFRRWLIFAGALMPGGKLPREDSELIILRVAANTGSAYEWHQHVLLGLRCGLTPDQVAAVVEGPLAGGWTPRQEALLRCADELHAAHQLSDETWNDLRAHLSERDAIELLMLVGAYEGLAMTLNGLGVQVERVA</sequence>
<dbReference type="RefSeq" id="WP_353865337.1">
    <property type="nucleotide sequence ID" value="NZ_CP088295.1"/>
</dbReference>
<dbReference type="InterPro" id="IPR029032">
    <property type="entry name" value="AhpD-like"/>
</dbReference>
<reference evidence="3" key="1">
    <citation type="submission" date="2021-11" db="EMBL/GenBank/DDBJ databases">
        <title>Cultivation dependent microbiological survey of springs from the worlds oldest radium mine currently devoted to the extraction of radon-saturated water.</title>
        <authorList>
            <person name="Kapinusova G."/>
            <person name="Smrhova T."/>
            <person name="Strejcek M."/>
            <person name="Suman J."/>
            <person name="Jani K."/>
            <person name="Pajer P."/>
            <person name="Uhlik O."/>
        </authorList>
    </citation>
    <scope>NUCLEOTIDE SEQUENCE [LARGE SCALE GENOMIC DNA]</scope>
    <source>
        <strain evidence="3">J379</strain>
    </source>
</reference>
<keyword evidence="3" id="KW-1185">Reference proteome</keyword>
<protein>
    <submittedName>
        <fullName evidence="2">Carboxymuconolactone decarboxylase family protein</fullName>
    </submittedName>
</protein>
<dbReference type="PANTHER" id="PTHR34846">
    <property type="entry name" value="4-CARBOXYMUCONOLACTONE DECARBOXYLASE FAMILY PROTEIN (AFU_ORTHOLOGUE AFUA_6G11590)"/>
    <property type="match status" value="1"/>
</dbReference>